<dbReference type="PANTHER" id="PTHR33069">
    <property type="entry name" value="CHROMOSOME 7, WHOLE GENOME SHOTGUN SEQUENCE-RELATED"/>
    <property type="match status" value="1"/>
</dbReference>
<keyword evidence="3" id="KW-1185">Reference proteome</keyword>
<gene>
    <name evidence="2" type="ORF">PSTT_14129</name>
</gene>
<dbReference type="EMBL" id="PKSL01000213">
    <property type="protein sequence ID" value="POV98918.1"/>
    <property type="molecule type" value="Genomic_DNA"/>
</dbReference>
<feature type="region of interest" description="Disordered" evidence="1">
    <location>
        <begin position="1"/>
        <end position="20"/>
    </location>
</feature>
<sequence>MSTPTSSSGEVAPSPRSDSSDIEIIRQQADLVIDEFQNLIAEHNSGGYRRHMQKKSHIERKKELLNQLHAIFLPELAQQITTLSLTLDPIHLREQTIFTLEQILMIQSYLHQSLVNIESAIGTLCPSPDIFLPGRYGDGDQKYKRINDQQHREFKAFRTNRLFDMVTSNLRQGIIPLFESSSSLIQRKELSTETTRDTPHIDVIRESILGYSSSSCKEIESTIRWLEGSEFELVQWDWPNEICRMNEQMGQLLSIINRIPSNEGNREDEDETHIESDIVLARSTVPIFKLCRLFFNKLSKLNMDKRWFPLFSEMRTDQLDRLYNLAGGVRLELGGFIKSLPYAHRFHDHRNLEDVIDIAQLFEPCLFLIFHYFVPFLPETNSHPAQSNLRTWLETWYDQLDLAVQLYQRALKVYDRSLR</sequence>
<dbReference type="VEuPathDB" id="FungiDB:PSTT_14129"/>
<dbReference type="PANTHER" id="PTHR33069:SF3">
    <property type="entry name" value="DYNEIN HEAVY CHAIN TAIL DOMAIN-CONTAINING PROTEIN"/>
    <property type="match status" value="1"/>
</dbReference>
<name>A0A2S4UNN1_9BASI</name>
<proteinExistence type="predicted"/>
<evidence type="ECO:0000313" key="3">
    <source>
        <dbReference type="Proteomes" id="UP000239156"/>
    </source>
</evidence>
<dbReference type="AlphaFoldDB" id="A0A2S4UNN1"/>
<accession>A0A2S4UNN1</accession>
<dbReference type="VEuPathDB" id="FungiDB:PSHT_00756"/>
<comment type="caution">
    <text evidence="2">The sequence shown here is derived from an EMBL/GenBank/DDBJ whole genome shotgun (WGS) entry which is preliminary data.</text>
</comment>
<organism evidence="2 3">
    <name type="scientific">Puccinia striiformis</name>
    <dbReference type="NCBI Taxonomy" id="27350"/>
    <lineage>
        <taxon>Eukaryota</taxon>
        <taxon>Fungi</taxon>
        <taxon>Dikarya</taxon>
        <taxon>Basidiomycota</taxon>
        <taxon>Pucciniomycotina</taxon>
        <taxon>Pucciniomycetes</taxon>
        <taxon>Pucciniales</taxon>
        <taxon>Pucciniaceae</taxon>
        <taxon>Puccinia</taxon>
    </lineage>
</organism>
<evidence type="ECO:0000256" key="1">
    <source>
        <dbReference type="SAM" id="MobiDB-lite"/>
    </source>
</evidence>
<protein>
    <submittedName>
        <fullName evidence="2">Uncharacterized protein</fullName>
    </submittedName>
</protein>
<dbReference type="Proteomes" id="UP000239156">
    <property type="component" value="Unassembled WGS sequence"/>
</dbReference>
<evidence type="ECO:0000313" key="2">
    <source>
        <dbReference type="EMBL" id="POV98918.1"/>
    </source>
</evidence>
<reference evidence="2" key="1">
    <citation type="submission" date="2017-12" db="EMBL/GenBank/DDBJ databases">
        <title>Gene loss provides genomic basis for host adaptation in cereal stripe rust fungi.</title>
        <authorList>
            <person name="Xia C."/>
        </authorList>
    </citation>
    <scope>NUCLEOTIDE SEQUENCE [LARGE SCALE GENOMIC DNA]</scope>
    <source>
        <strain evidence="2">93-210</strain>
    </source>
</reference>